<accession>A0A0A5GDJ5</accession>
<dbReference type="InterPro" id="IPR025309">
    <property type="entry name" value="KTSC_dom"/>
</dbReference>
<dbReference type="eggNOG" id="ENOG503074V">
    <property type="taxonomic scope" value="Bacteria"/>
</dbReference>
<dbReference type="AlphaFoldDB" id="A0A0A5GDJ5"/>
<dbReference type="EMBL" id="AVPG01000001">
    <property type="protein sequence ID" value="KGX89195.1"/>
    <property type="molecule type" value="Genomic_DNA"/>
</dbReference>
<gene>
    <name evidence="2" type="ORF">N784_01075</name>
</gene>
<dbReference type="OrthoDB" id="2968926at2"/>
<name>A0A0A5GDJ5_9BACI</name>
<evidence type="ECO:0000313" key="2">
    <source>
        <dbReference type="EMBL" id="KGX89195.1"/>
    </source>
</evidence>
<reference evidence="2 3" key="1">
    <citation type="submission" date="2013-08" db="EMBL/GenBank/DDBJ databases">
        <authorList>
            <person name="Huang J."/>
            <person name="Wang G."/>
        </authorList>
    </citation>
    <scope>NUCLEOTIDE SEQUENCE [LARGE SCALE GENOMIC DNA]</scope>
    <source>
        <strain evidence="2 3">JSM 072002</strain>
    </source>
</reference>
<evidence type="ECO:0000259" key="1">
    <source>
        <dbReference type="Pfam" id="PF13619"/>
    </source>
</evidence>
<keyword evidence="3" id="KW-1185">Reference proteome</keyword>
<dbReference type="Pfam" id="PF13619">
    <property type="entry name" value="KTSC"/>
    <property type="match status" value="1"/>
</dbReference>
<dbReference type="RefSeq" id="WP_052127070.1">
    <property type="nucleotide sequence ID" value="NZ_AVPG01000001.1"/>
</dbReference>
<protein>
    <recommendedName>
        <fullName evidence="1">KTSC domain-containing protein</fullName>
    </recommendedName>
</protein>
<feature type="domain" description="KTSC" evidence="1">
    <location>
        <begin position="17"/>
        <end position="58"/>
    </location>
</feature>
<organism evidence="2 3">
    <name type="scientific">Pontibacillus litoralis JSM 072002</name>
    <dbReference type="NCBI Taxonomy" id="1385512"/>
    <lineage>
        <taxon>Bacteria</taxon>
        <taxon>Bacillati</taxon>
        <taxon>Bacillota</taxon>
        <taxon>Bacilli</taxon>
        <taxon>Bacillales</taxon>
        <taxon>Bacillaceae</taxon>
        <taxon>Pontibacillus</taxon>
    </lineage>
</organism>
<proteinExistence type="predicted"/>
<dbReference type="Proteomes" id="UP000030401">
    <property type="component" value="Unassembled WGS sequence"/>
</dbReference>
<sequence>MNWTTFQREMWNLRSFETIGYDHDREILVIYYLDGSIVEFLSVEQQRVFELIVSSNKENNAKKLYTHYSFNMYTYAGLLYKIV</sequence>
<evidence type="ECO:0000313" key="3">
    <source>
        <dbReference type="Proteomes" id="UP000030401"/>
    </source>
</evidence>
<comment type="caution">
    <text evidence="2">The sequence shown here is derived from an EMBL/GenBank/DDBJ whole genome shotgun (WGS) entry which is preliminary data.</text>
</comment>